<name>A0ABY2N8K7_9LEPT</name>
<dbReference type="RefSeq" id="WP_135628451.1">
    <property type="nucleotide sequence ID" value="NZ_RQGU01000113.1"/>
</dbReference>
<keyword evidence="2" id="KW-1185">Reference proteome</keyword>
<gene>
    <name evidence="1" type="ORF">EHQ82_16775</name>
</gene>
<evidence type="ECO:0000313" key="1">
    <source>
        <dbReference type="EMBL" id="TGM18686.1"/>
    </source>
</evidence>
<protein>
    <recommendedName>
        <fullName evidence="3">Cys-rich protein</fullName>
    </recommendedName>
</protein>
<organism evidence="1 2">
    <name type="scientific">Leptospira selangorensis</name>
    <dbReference type="NCBI Taxonomy" id="2484982"/>
    <lineage>
        <taxon>Bacteria</taxon>
        <taxon>Pseudomonadati</taxon>
        <taxon>Spirochaetota</taxon>
        <taxon>Spirochaetia</taxon>
        <taxon>Leptospirales</taxon>
        <taxon>Leptospiraceae</taxon>
        <taxon>Leptospira</taxon>
    </lineage>
</organism>
<evidence type="ECO:0000313" key="2">
    <source>
        <dbReference type="Proteomes" id="UP000298057"/>
    </source>
</evidence>
<accession>A0ABY2N8K7</accession>
<feature type="non-terminal residue" evidence="1">
    <location>
        <position position="83"/>
    </location>
</feature>
<dbReference type="EMBL" id="RQGU01000113">
    <property type="protein sequence ID" value="TGM18686.1"/>
    <property type="molecule type" value="Genomic_DNA"/>
</dbReference>
<sequence>MKSAFQIVLVLLFLESCMNDDRCTRDCDKNFSICLLVATNENSLGIGFICKVVCDNCKSGCYTLTSSSGGRNSSTSRGGSGGG</sequence>
<evidence type="ECO:0008006" key="3">
    <source>
        <dbReference type="Google" id="ProtNLM"/>
    </source>
</evidence>
<comment type="caution">
    <text evidence="1">The sequence shown here is derived from an EMBL/GenBank/DDBJ whole genome shotgun (WGS) entry which is preliminary data.</text>
</comment>
<reference evidence="2" key="1">
    <citation type="journal article" date="2019" name="PLoS Negl. Trop. Dis.">
        <title>Revisiting the worldwide diversity of Leptospira species in the environment.</title>
        <authorList>
            <person name="Vincent A.T."/>
            <person name="Schiettekatte O."/>
            <person name="Bourhy P."/>
            <person name="Veyrier F.J."/>
            <person name="Picardeau M."/>
        </authorList>
    </citation>
    <scope>NUCLEOTIDE SEQUENCE [LARGE SCALE GENOMIC DNA]</scope>
    <source>
        <strain evidence="2">201702406</strain>
    </source>
</reference>
<proteinExistence type="predicted"/>
<dbReference type="Proteomes" id="UP000298057">
    <property type="component" value="Unassembled WGS sequence"/>
</dbReference>